<protein>
    <recommendedName>
        <fullName evidence="6">Copper amine oxidase-like N-terminal domain-containing protein</fullName>
    </recommendedName>
</protein>
<feature type="domain" description="Copper amine oxidase-like N-terminal" evidence="2">
    <location>
        <begin position="71"/>
        <end position="175"/>
    </location>
</feature>
<dbReference type="Pfam" id="PF16472">
    <property type="entry name" value="DUF5050"/>
    <property type="match status" value="1"/>
</dbReference>
<gene>
    <name evidence="4" type="ORF">BHF68_07280</name>
</gene>
<dbReference type="InterPro" id="IPR036582">
    <property type="entry name" value="Mao_N_sf"/>
</dbReference>
<dbReference type="Pfam" id="PF07833">
    <property type="entry name" value="Cu_amine_oxidN1"/>
    <property type="match status" value="1"/>
</dbReference>
<sequence length="699" mass="80056">MARKLQGISYSKLRKEVVFKLLTVVVVAFAMLGVMGALATGAQTSNVLANAQRSFDSEIRPNAENVVRVFLDGAELSFDVPPVIVEGRTLVPMRAIFEAFGAEVDWKHETQTATATKGGREVVITRYLNTAWVDGVETHLDVAARTVDNRMMVPLRFVSETLGMQVQWTEREQRIDLFTASSIDARLSFGLQPPQPIYFQSRNTFVDMVPTIYYNLVLSFDNPNSWSNRPLTIRTIVWKPNGSMLMDYVGNPIEISSGAREFRHYGRIQYPGSERNQPGVANPVHWDLGEYRVEVWLDGERTAANTFTVVPAINDQGNTSANMFNSGLVARQADRFYVVGANGSLYKGEVGRTEVEQLTTDRANYINVQGQWIYFINLSKDQVISRIRFDGRNDTNASNPHLIRRGEAETISHDAAEQLLLIDDWLYYVNLSDDRKLYRIRTDGSESQLVLNDSILQYYIHTNPFTQANEIVYIKYEDTYRYYITPEEQRRRQTEDIQPWERREHNVGIGSLYVADLKTDIADMSTNESKKLYNGMVTGMIVEGTYVYFLKPIDNGWNRRVSGRVAGNLYRMELSDTGSQKSNVDSNIYKPEAVAILGDKQVTNFYVDADMLVVQDDLNRGRVWHVYTPDGEYVREIQTNITQQAVDTIGESFYQNRSTFPVTYMNRMDRWMYYYVGDKDDKISDNMPLRTDERLIIVR</sequence>
<proteinExistence type="predicted"/>
<dbReference type="STRING" id="766136.BHF68_07280"/>
<dbReference type="Gene3D" id="3.30.457.10">
    <property type="entry name" value="Copper amine oxidase-like, N-terminal domain"/>
    <property type="match status" value="1"/>
</dbReference>
<dbReference type="SUPFAM" id="SSF55383">
    <property type="entry name" value="Copper amine oxidase, domain N"/>
    <property type="match status" value="1"/>
</dbReference>
<evidence type="ECO:0000256" key="1">
    <source>
        <dbReference type="SAM" id="Phobius"/>
    </source>
</evidence>
<dbReference type="RefSeq" id="WP_069643437.1">
    <property type="nucleotide sequence ID" value="NZ_MIJE01000030.1"/>
</dbReference>
<feature type="transmembrane region" description="Helical" evidence="1">
    <location>
        <begin position="21"/>
        <end position="42"/>
    </location>
</feature>
<feature type="domain" description="Prolow-density lipoprotein receptor-related protein 1-like beta-propeller" evidence="3">
    <location>
        <begin position="318"/>
        <end position="461"/>
    </location>
</feature>
<accession>A0A1E5G1S1</accession>
<name>A0A1E5G1S1_9FIRM</name>
<evidence type="ECO:0000259" key="2">
    <source>
        <dbReference type="Pfam" id="PF07833"/>
    </source>
</evidence>
<organism evidence="4 5">
    <name type="scientific">Desulfuribacillus alkaliarsenatis</name>
    <dbReference type="NCBI Taxonomy" id="766136"/>
    <lineage>
        <taxon>Bacteria</taxon>
        <taxon>Bacillati</taxon>
        <taxon>Bacillota</taxon>
        <taxon>Desulfuribacillia</taxon>
        <taxon>Desulfuribacillales</taxon>
        <taxon>Desulfuribacillaceae</taxon>
        <taxon>Desulfuribacillus</taxon>
    </lineage>
</organism>
<dbReference type="EMBL" id="MIJE01000030">
    <property type="protein sequence ID" value="OEF96854.1"/>
    <property type="molecule type" value="Genomic_DNA"/>
</dbReference>
<dbReference type="SUPFAM" id="SSF63825">
    <property type="entry name" value="YWTD domain"/>
    <property type="match status" value="1"/>
</dbReference>
<dbReference type="AlphaFoldDB" id="A0A1E5G1S1"/>
<comment type="caution">
    <text evidence="4">The sequence shown here is derived from an EMBL/GenBank/DDBJ whole genome shotgun (WGS) entry which is preliminary data.</text>
</comment>
<evidence type="ECO:0008006" key="6">
    <source>
        <dbReference type="Google" id="ProtNLM"/>
    </source>
</evidence>
<evidence type="ECO:0000313" key="4">
    <source>
        <dbReference type="EMBL" id="OEF96854.1"/>
    </source>
</evidence>
<evidence type="ECO:0000313" key="5">
    <source>
        <dbReference type="Proteomes" id="UP000094296"/>
    </source>
</evidence>
<evidence type="ECO:0000259" key="3">
    <source>
        <dbReference type="Pfam" id="PF16472"/>
    </source>
</evidence>
<dbReference type="OrthoDB" id="1889751at2"/>
<keyword evidence="1" id="KW-1133">Transmembrane helix</keyword>
<dbReference type="Proteomes" id="UP000094296">
    <property type="component" value="Unassembled WGS sequence"/>
</dbReference>
<dbReference type="InterPro" id="IPR012854">
    <property type="entry name" value="Cu_amine_oxidase-like_N"/>
</dbReference>
<keyword evidence="1" id="KW-0812">Transmembrane</keyword>
<reference evidence="4 5" key="1">
    <citation type="submission" date="2016-09" db="EMBL/GenBank/DDBJ databases">
        <title>Draft genome sequence for the type strain of Desulfuribacillus alkaliarsenatis AHT28, an obligately anaerobic, sulfidogenic bacterium isolated from Russian soda lake sediments.</title>
        <authorList>
            <person name="Abin C.A."/>
            <person name="Hollibaugh J.T."/>
        </authorList>
    </citation>
    <scope>NUCLEOTIDE SEQUENCE [LARGE SCALE GENOMIC DNA]</scope>
    <source>
        <strain evidence="4 5">AHT28</strain>
    </source>
</reference>
<keyword evidence="5" id="KW-1185">Reference proteome</keyword>
<dbReference type="InterPro" id="IPR032485">
    <property type="entry name" value="LRP1-like_beta_prop"/>
</dbReference>
<keyword evidence="1" id="KW-0472">Membrane</keyword>